<reference evidence="2 3" key="1">
    <citation type="journal article" date="2016" name="Mol. Biol. Evol.">
        <title>Comparative Genomics of Early-Diverging Mushroom-Forming Fungi Provides Insights into the Origins of Lignocellulose Decay Capabilities.</title>
        <authorList>
            <person name="Nagy L.G."/>
            <person name="Riley R."/>
            <person name="Tritt A."/>
            <person name="Adam C."/>
            <person name="Daum C."/>
            <person name="Floudas D."/>
            <person name="Sun H."/>
            <person name="Yadav J.S."/>
            <person name="Pangilinan J."/>
            <person name="Larsson K.H."/>
            <person name="Matsuura K."/>
            <person name="Barry K."/>
            <person name="Labutti K."/>
            <person name="Kuo R."/>
            <person name="Ohm R.A."/>
            <person name="Bhattacharya S.S."/>
            <person name="Shirouzu T."/>
            <person name="Yoshinaga Y."/>
            <person name="Martin F.M."/>
            <person name="Grigoriev I.V."/>
            <person name="Hibbett D.S."/>
        </authorList>
    </citation>
    <scope>NUCLEOTIDE SEQUENCE [LARGE SCALE GENOMIC DNA]</scope>
    <source>
        <strain evidence="2 3">HHB12029</strain>
    </source>
</reference>
<proteinExistence type="predicted"/>
<name>A0A165BPE1_EXIGL</name>
<keyword evidence="3" id="KW-1185">Reference proteome</keyword>
<feature type="compositionally biased region" description="Low complexity" evidence="1">
    <location>
        <begin position="1"/>
        <end position="17"/>
    </location>
</feature>
<feature type="compositionally biased region" description="Pro residues" evidence="1">
    <location>
        <begin position="18"/>
        <end position="33"/>
    </location>
</feature>
<evidence type="ECO:0000313" key="3">
    <source>
        <dbReference type="Proteomes" id="UP000077266"/>
    </source>
</evidence>
<gene>
    <name evidence="2" type="ORF">EXIGLDRAFT_395543</name>
</gene>
<accession>A0A165BPE1</accession>
<dbReference type="InParanoid" id="A0A165BPE1"/>
<organism evidence="2 3">
    <name type="scientific">Exidia glandulosa HHB12029</name>
    <dbReference type="NCBI Taxonomy" id="1314781"/>
    <lineage>
        <taxon>Eukaryota</taxon>
        <taxon>Fungi</taxon>
        <taxon>Dikarya</taxon>
        <taxon>Basidiomycota</taxon>
        <taxon>Agaricomycotina</taxon>
        <taxon>Agaricomycetes</taxon>
        <taxon>Auriculariales</taxon>
        <taxon>Exidiaceae</taxon>
        <taxon>Exidia</taxon>
    </lineage>
</organism>
<evidence type="ECO:0000313" key="2">
    <source>
        <dbReference type="EMBL" id="KZV81013.1"/>
    </source>
</evidence>
<sequence length="76" mass="7919">MAGSAAARSASSALSQPAPAPPSNPPPPKPPSLPYKCGYKTLQQIQNISLDKRKLDPDGNEWNCLSGRGNIACTDA</sequence>
<evidence type="ECO:0000256" key="1">
    <source>
        <dbReference type="SAM" id="MobiDB-lite"/>
    </source>
</evidence>
<dbReference type="AlphaFoldDB" id="A0A165BPE1"/>
<dbReference type="EMBL" id="KV426428">
    <property type="protein sequence ID" value="KZV81013.1"/>
    <property type="molecule type" value="Genomic_DNA"/>
</dbReference>
<feature type="region of interest" description="Disordered" evidence="1">
    <location>
        <begin position="1"/>
        <end position="37"/>
    </location>
</feature>
<dbReference type="Proteomes" id="UP000077266">
    <property type="component" value="Unassembled WGS sequence"/>
</dbReference>
<protein>
    <submittedName>
        <fullName evidence="2">Uncharacterized protein</fullName>
    </submittedName>
</protein>